<gene>
    <name evidence="2" type="ORF">CLUMA_CG015072</name>
</gene>
<dbReference type="EMBL" id="CVRI01000057">
    <property type="protein sequence ID" value="CRL02476.1"/>
    <property type="molecule type" value="Genomic_DNA"/>
</dbReference>
<keyword evidence="3" id="KW-1185">Reference proteome</keyword>
<dbReference type="Proteomes" id="UP000183832">
    <property type="component" value="Unassembled WGS sequence"/>
</dbReference>
<reference evidence="2 3" key="1">
    <citation type="submission" date="2015-04" db="EMBL/GenBank/DDBJ databases">
        <authorList>
            <person name="Syromyatnikov M.Y."/>
            <person name="Popov V.N."/>
        </authorList>
    </citation>
    <scope>NUCLEOTIDE SEQUENCE [LARGE SCALE GENOMIC DNA]</scope>
</reference>
<accession>A0A1J1ISE2</accession>
<keyword evidence="1" id="KW-0812">Transmembrane</keyword>
<keyword evidence="1" id="KW-1133">Transmembrane helix</keyword>
<dbReference type="AlphaFoldDB" id="A0A1J1ISE2"/>
<evidence type="ECO:0000313" key="3">
    <source>
        <dbReference type="Proteomes" id="UP000183832"/>
    </source>
</evidence>
<evidence type="ECO:0000313" key="2">
    <source>
        <dbReference type="EMBL" id="CRL02476.1"/>
    </source>
</evidence>
<evidence type="ECO:0000256" key="1">
    <source>
        <dbReference type="SAM" id="Phobius"/>
    </source>
</evidence>
<organism evidence="2 3">
    <name type="scientific">Clunio marinus</name>
    <dbReference type="NCBI Taxonomy" id="568069"/>
    <lineage>
        <taxon>Eukaryota</taxon>
        <taxon>Metazoa</taxon>
        <taxon>Ecdysozoa</taxon>
        <taxon>Arthropoda</taxon>
        <taxon>Hexapoda</taxon>
        <taxon>Insecta</taxon>
        <taxon>Pterygota</taxon>
        <taxon>Neoptera</taxon>
        <taxon>Endopterygota</taxon>
        <taxon>Diptera</taxon>
        <taxon>Nematocera</taxon>
        <taxon>Chironomoidea</taxon>
        <taxon>Chironomidae</taxon>
        <taxon>Clunio</taxon>
    </lineage>
</organism>
<keyword evidence="1" id="KW-0472">Membrane</keyword>
<sequence>MAYDKLKPDNKQLGRKAIRILQLNLRFCIFLSMIITIVFLIVYLNLTLNKTPKYLTLNQYVSNLFNDPYQTPTMRQTNSSEEEGEEFYADEFDYIWSDESIELFQKQLGIEDDNNSTKTKTVECHSNMQFIMSALPGPNDDILSDIVWQYFSLLALESQTIQYNSKGEKLYLKAFVTEKMRTKLNELFEGLPLQTFTILPSTCYNLKYAEIIGNNSPISLKEIALASTPLLLDPKAKRIKEIAQLFGSKMRPFFR</sequence>
<proteinExistence type="predicted"/>
<feature type="transmembrane region" description="Helical" evidence="1">
    <location>
        <begin position="21"/>
        <end position="44"/>
    </location>
</feature>
<name>A0A1J1ISE2_9DIPT</name>
<protein>
    <submittedName>
        <fullName evidence="2">CLUMA_CG015072, isoform A</fullName>
    </submittedName>
</protein>